<feature type="domain" description="N-acetyltransferase" evidence="1">
    <location>
        <begin position="2"/>
        <end position="152"/>
    </location>
</feature>
<dbReference type="AlphaFoldDB" id="A0A1S9N8E1"/>
<evidence type="ECO:0000313" key="4">
    <source>
        <dbReference type="EMBL" id="OOP73671.1"/>
    </source>
</evidence>
<dbReference type="PROSITE" id="PS51186">
    <property type="entry name" value="GNAT"/>
    <property type="match status" value="1"/>
</dbReference>
<dbReference type="GeneID" id="66345199"/>
<sequence length="152" mass="18283">MLIIEHLADHKEYIDTVINWIWKEFGNENNYNFFESIIKNSLIKNRLPLTFIALEDNELVGTIGLWRSDLMSRQDLFPWLSALFVKKNFRGKRIGQELQNFLVEYCREVGFTELFLYTDICDYYEKTGWEYIEDGVEYSGEYIKIYKKEMSK</sequence>
<name>A0A1S9N8E1_CLOBE</name>
<protein>
    <submittedName>
        <fullName evidence="3">Acetyltransferase (GNAT) family protein</fullName>
    </submittedName>
    <submittedName>
        <fullName evidence="4">GNAT family N-acetyltransferase</fullName>
    </submittedName>
</protein>
<organism evidence="4 5">
    <name type="scientific">Clostridium beijerinckii</name>
    <name type="common">Clostridium MP</name>
    <dbReference type="NCBI Taxonomy" id="1520"/>
    <lineage>
        <taxon>Bacteria</taxon>
        <taxon>Bacillati</taxon>
        <taxon>Bacillota</taxon>
        <taxon>Clostridia</taxon>
        <taxon>Eubacteriales</taxon>
        <taxon>Clostridiaceae</taxon>
        <taxon>Clostridium</taxon>
    </lineage>
</organism>
<dbReference type="InterPro" id="IPR016181">
    <property type="entry name" value="Acyl_CoA_acyltransferase"/>
</dbReference>
<keyword evidence="4" id="KW-0808">Transferase</keyword>
<dbReference type="Pfam" id="PF00583">
    <property type="entry name" value="Acetyltransf_1"/>
    <property type="match status" value="1"/>
</dbReference>
<reference evidence="2" key="3">
    <citation type="submission" date="2020-04" db="EMBL/GenBank/DDBJ databases">
        <authorList>
            <person name="Brown S."/>
        </authorList>
    </citation>
    <scope>NUCLEOTIDE SEQUENCE</scope>
    <source>
        <strain evidence="2">DJ015</strain>
    </source>
</reference>
<dbReference type="SUPFAM" id="SSF55729">
    <property type="entry name" value="Acyl-CoA N-acyltransferases (Nat)"/>
    <property type="match status" value="1"/>
</dbReference>
<evidence type="ECO:0000313" key="6">
    <source>
        <dbReference type="Proteomes" id="UP000190973"/>
    </source>
</evidence>
<accession>A0A1S9N8E1</accession>
<gene>
    <name evidence="4" type="ORF">CBEIBR21_11645</name>
    <name evidence="3" type="ORF">CLBCK_51020</name>
    <name evidence="2" type="ORF">HGI39_25700</name>
</gene>
<dbReference type="Proteomes" id="UP001194098">
    <property type="component" value="Unassembled WGS sequence"/>
</dbReference>
<dbReference type="EMBL" id="JABAGV010000171">
    <property type="protein sequence ID" value="MBC2478005.1"/>
    <property type="molecule type" value="Genomic_DNA"/>
</dbReference>
<dbReference type="CDD" id="cd04301">
    <property type="entry name" value="NAT_SF"/>
    <property type="match status" value="1"/>
</dbReference>
<evidence type="ECO:0000313" key="3">
    <source>
        <dbReference type="EMBL" id="OOM51056.1"/>
    </source>
</evidence>
<reference evidence="3 6" key="1">
    <citation type="submission" date="2016-05" db="EMBL/GenBank/DDBJ databases">
        <title>Microbial solvent formation.</title>
        <authorList>
            <person name="Poehlein A."/>
            <person name="Montoya Solano J.D."/>
            <person name="Flitsch S."/>
            <person name="Krabben P."/>
            <person name="Duerre P."/>
            <person name="Daniel R."/>
        </authorList>
    </citation>
    <scope>NUCLEOTIDE SEQUENCE [LARGE SCALE GENOMIC DNA]</scope>
    <source>
        <strain evidence="3 6">DSM 53</strain>
    </source>
</reference>
<reference evidence="2" key="4">
    <citation type="journal article" date="2022" name="Nat. Biotechnol.">
        <title>Carbon-negative production of acetone and isopropanol by gas fermentation at industrial pilot scale.</title>
        <authorList>
            <person name="Liew F.E."/>
            <person name="Nogle R."/>
            <person name="Abdalla T."/>
            <person name="Rasor B.J."/>
            <person name="Canter C."/>
            <person name="Jensen R.O."/>
            <person name="Wang L."/>
            <person name="Strutz J."/>
            <person name="Chirania P."/>
            <person name="De Tissera S."/>
            <person name="Mueller A.P."/>
            <person name="Ruan Z."/>
            <person name="Gao A."/>
            <person name="Tran L."/>
            <person name="Engle N.L."/>
            <person name="Bromley J.C."/>
            <person name="Daniell J."/>
            <person name="Conrado R."/>
            <person name="Tschaplinski T.J."/>
            <person name="Giannone R.J."/>
            <person name="Hettich R.L."/>
            <person name="Karim A.S."/>
            <person name="Simpson S.D."/>
            <person name="Brown S.D."/>
            <person name="Leang C."/>
            <person name="Jewett M.C."/>
            <person name="Kopke M."/>
        </authorList>
    </citation>
    <scope>NUCLEOTIDE SEQUENCE</scope>
    <source>
        <strain evidence="2">DJ015</strain>
    </source>
</reference>
<dbReference type="GO" id="GO:0016747">
    <property type="term" value="F:acyltransferase activity, transferring groups other than amino-acyl groups"/>
    <property type="evidence" value="ECO:0007669"/>
    <property type="project" value="InterPro"/>
</dbReference>
<dbReference type="Proteomes" id="UP000190959">
    <property type="component" value="Unassembled WGS sequence"/>
</dbReference>
<evidence type="ECO:0000259" key="1">
    <source>
        <dbReference type="PROSITE" id="PS51186"/>
    </source>
</evidence>
<evidence type="ECO:0000313" key="5">
    <source>
        <dbReference type="Proteomes" id="UP000190959"/>
    </source>
</evidence>
<dbReference type="Gene3D" id="3.40.630.30">
    <property type="match status" value="1"/>
</dbReference>
<dbReference type="InterPro" id="IPR000182">
    <property type="entry name" value="GNAT_dom"/>
</dbReference>
<dbReference type="Proteomes" id="UP000190973">
    <property type="component" value="Unassembled WGS sequence"/>
</dbReference>
<reference evidence="4 5" key="2">
    <citation type="submission" date="2017-02" db="EMBL/GenBank/DDBJ databases">
        <title>Genome sequence of Clostridium beijerinckii Br21.</title>
        <authorList>
            <person name="Fonseca B.C."/>
            <person name="Guazzaroni M.E."/>
            <person name="Riano-Pachon D.M."/>
            <person name="Reginatto V."/>
        </authorList>
    </citation>
    <scope>NUCLEOTIDE SEQUENCE [LARGE SCALE GENOMIC DNA]</scope>
    <source>
        <strain evidence="4 5">Br21</strain>
    </source>
</reference>
<dbReference type="EMBL" id="LZZI01000305">
    <property type="protein sequence ID" value="OOM51056.1"/>
    <property type="molecule type" value="Genomic_DNA"/>
</dbReference>
<dbReference type="RefSeq" id="WP_077841221.1">
    <property type="nucleotide sequence ID" value="NZ_BKAK01000026.1"/>
</dbReference>
<proteinExistence type="predicted"/>
<comment type="caution">
    <text evidence="4">The sequence shown here is derived from an EMBL/GenBank/DDBJ whole genome shotgun (WGS) entry which is preliminary data.</text>
</comment>
<dbReference type="EMBL" id="MWMH01000003">
    <property type="protein sequence ID" value="OOP73671.1"/>
    <property type="molecule type" value="Genomic_DNA"/>
</dbReference>
<evidence type="ECO:0000313" key="2">
    <source>
        <dbReference type="EMBL" id="MBC2478005.1"/>
    </source>
</evidence>